<name>A0A7W2M134_9PSED</name>
<accession>A0A7W2M134</accession>
<reference evidence="1 2" key="1">
    <citation type="submission" date="2020-07" db="EMBL/GenBank/DDBJ databases">
        <title>Diversity of carbapenemase encoding genes among Pseudomonas putida group clinical isolates in a tertiary Brazilian hospital.</title>
        <authorList>
            <person name="Alberto-Lei F."/>
            <person name="Nodari C.S."/>
            <person name="Streling A.P."/>
            <person name="Paulino J.T."/>
            <person name="Bessa-Neto F.O."/>
            <person name="Cayo R."/>
            <person name="Gales A.C."/>
        </authorList>
    </citation>
    <scope>NUCLEOTIDE SEQUENCE [LARGE SCALE GENOMIC DNA]</scope>
    <source>
        <strain evidence="1 2">11213</strain>
    </source>
</reference>
<proteinExistence type="predicted"/>
<dbReference type="RefSeq" id="WP_182337317.1">
    <property type="nucleotide sequence ID" value="NZ_JACGDA010000084.1"/>
</dbReference>
<evidence type="ECO:0000313" key="1">
    <source>
        <dbReference type="EMBL" id="MBA6150769.1"/>
    </source>
</evidence>
<sequence length="781" mass="84964">MSLISSSIPNFVNGVSQQPFTLRLSSQLDAQENGISTVSEGLMKRPPTTHLARVTASPLESAFVHTINRDASERYQVAITNGGLRVFAVDGTERTVSFPDGTGYLAASDPASDFTAITVADYTFIVNKAITVANRAAVSATRGPEALISVIQGNYGRTYGVILNGVTVATYATPDGSDATKTSLASTDYIATELVAGIQSAGFTCVRAGSCLYITSTADFTIDCYDGFNNNAMKAYKKVVQSFSTLPSNCTQAGGCLFEITGDPGDSSDDYYVYYDVGTDSTGVWRECVGPGVALGLDGSTMPHTLVRNADGTFTFQAATWTDRVAGDADTNEDPSFVGRTINDVVFYRNRLGFLADEAVIFSESGKYWNFYRTTVTELLDSDPIDVSSTYTKVAILKHAVSFNKQLLLFSDEVQFLIDNGDTLTPKTISIKPSTEFVCNALTTPQSVGKNVYFASDRENWTAIREYFTDTNDVSNDSTDVASHVPQYIPSGVFKIASSSSEDMLCVLTTGDRHSIYVYKFYWDGDTKVQSSWSKWTFPDTDTILSAEFLDSEVFLAINRADGLYFEKLTVATDSLGTNEPYLVHLDRKQYVTKDTLSYADGYTTIPHSWAMDDGTYMAVTATGQTLKPGVVAEIVWDGTTAKVKGNYTSSDLIVGRRYVFSFQLSTITVKTQSAGGGTKSDTEGRLQLRKASVNFASTGYFQVKVTPRYRDTYTYTYSGKVLGTPSATLGQAELSTGKFTFPIMTQNTDATIVIQNDSPMPSAFLSADWEGFFVKRSQAV</sequence>
<evidence type="ECO:0008006" key="3">
    <source>
        <dbReference type="Google" id="ProtNLM"/>
    </source>
</evidence>
<dbReference type="Proteomes" id="UP000577346">
    <property type="component" value="Unassembled WGS sequence"/>
</dbReference>
<gene>
    <name evidence="1" type="ORF">H4C15_25290</name>
</gene>
<dbReference type="InterPro" id="IPR058003">
    <property type="entry name" value="Phage_gp12"/>
</dbReference>
<dbReference type="Pfam" id="PF25675">
    <property type="entry name" value="Phage_nozzle"/>
    <property type="match status" value="1"/>
</dbReference>
<comment type="caution">
    <text evidence="1">The sequence shown here is derived from an EMBL/GenBank/DDBJ whole genome shotgun (WGS) entry which is preliminary data.</text>
</comment>
<evidence type="ECO:0000313" key="2">
    <source>
        <dbReference type="Proteomes" id="UP000577346"/>
    </source>
</evidence>
<protein>
    <recommendedName>
        <fullName evidence="3">Tail tubular protein B</fullName>
    </recommendedName>
</protein>
<dbReference type="EMBL" id="JACGDA010000084">
    <property type="protein sequence ID" value="MBA6150769.1"/>
    <property type="molecule type" value="Genomic_DNA"/>
</dbReference>
<dbReference type="AlphaFoldDB" id="A0A7W2M134"/>
<organism evidence="1 2">
    <name type="scientific">Pseudomonas juntendi</name>
    <dbReference type="NCBI Taxonomy" id="2666183"/>
    <lineage>
        <taxon>Bacteria</taxon>
        <taxon>Pseudomonadati</taxon>
        <taxon>Pseudomonadota</taxon>
        <taxon>Gammaproteobacteria</taxon>
        <taxon>Pseudomonadales</taxon>
        <taxon>Pseudomonadaceae</taxon>
        <taxon>Pseudomonas</taxon>
    </lineage>
</organism>